<evidence type="ECO:0000256" key="2">
    <source>
        <dbReference type="SAM" id="SignalP"/>
    </source>
</evidence>
<feature type="compositionally biased region" description="Polar residues" evidence="1">
    <location>
        <begin position="241"/>
        <end position="250"/>
    </location>
</feature>
<feature type="signal peptide" evidence="2">
    <location>
        <begin position="1"/>
        <end position="26"/>
    </location>
</feature>
<comment type="caution">
    <text evidence="3">The sequence shown here is derived from an EMBL/GenBank/DDBJ whole genome shotgun (WGS) entry which is preliminary data.</text>
</comment>
<keyword evidence="4" id="KW-1185">Reference proteome</keyword>
<organism evidence="3 4">
    <name type="scientific">Ochrobactrum teleogrylli</name>
    <dbReference type="NCBI Taxonomy" id="2479765"/>
    <lineage>
        <taxon>Bacteria</taxon>
        <taxon>Pseudomonadati</taxon>
        <taxon>Pseudomonadota</taxon>
        <taxon>Alphaproteobacteria</taxon>
        <taxon>Hyphomicrobiales</taxon>
        <taxon>Brucellaceae</taxon>
        <taxon>Brucella/Ochrobactrum group</taxon>
        <taxon>Ochrobactrum</taxon>
    </lineage>
</organism>
<evidence type="ECO:0000256" key="1">
    <source>
        <dbReference type="SAM" id="MobiDB-lite"/>
    </source>
</evidence>
<feature type="region of interest" description="Disordered" evidence="1">
    <location>
        <begin position="237"/>
        <end position="268"/>
    </location>
</feature>
<evidence type="ECO:0000313" key="3">
    <source>
        <dbReference type="EMBL" id="TNV18377.1"/>
    </source>
</evidence>
<feature type="chain" id="PRO_5045738982" evidence="2">
    <location>
        <begin position="27"/>
        <end position="388"/>
    </location>
</feature>
<keyword evidence="2" id="KW-0732">Signal</keyword>
<sequence>MNAANRPLLIAGVAVVSSTMAFTANAQHFSSEGRSGLYREYFLQGVEATGVEDNRIATVIASDNRGESETSEFVVNCNDTMAQVLDGDNLNHQIDVRKEPSNADRLYWELWFAACRKDVAKLSKRTEIHNWLETLNGKTELSLKDMPYTVRLQSLDYSKTIANLVKADVQSKGEKGSERAYVYCDADSGTVYWKQRKALVGIEKTLAEELNRDVDPELISLSDALWAEACGQSATKPVHETASNAASQSKAAHAEESDASRKSPSTSKAARNALSDIYQNYLLVKGFCEYHVAPERQMAPLKAKLKEVDLVAASLSLDTSTIWADTAKKMEKDDNYKLMQLYKMMPVGFEDRMRFANACKQTGAALNVILDDYLSKYGGVKMSIEKDF</sequence>
<protein>
    <submittedName>
        <fullName evidence="3">Uncharacterized protein</fullName>
    </submittedName>
</protein>
<dbReference type="Proteomes" id="UP000312784">
    <property type="component" value="Unassembled WGS sequence"/>
</dbReference>
<name>A0ABY2YAQ6_9HYPH</name>
<gene>
    <name evidence="3" type="ORF">FIC94_01825</name>
</gene>
<evidence type="ECO:0000313" key="4">
    <source>
        <dbReference type="Proteomes" id="UP000312784"/>
    </source>
</evidence>
<feature type="compositionally biased region" description="Basic and acidic residues" evidence="1">
    <location>
        <begin position="252"/>
        <end position="261"/>
    </location>
</feature>
<dbReference type="RefSeq" id="WP_140023723.1">
    <property type="nucleotide sequence ID" value="NZ_JBHUFG010000002.1"/>
</dbReference>
<reference evidence="3 4" key="1">
    <citation type="submission" date="2019-06" db="EMBL/GenBank/DDBJ databases">
        <title>Ochrobactrum cricket sp.nov., isolated from the insect Teleogryllus occipitalis living in deserted cropland.</title>
        <authorList>
            <person name="Hu M."/>
        </authorList>
    </citation>
    <scope>NUCLEOTIDE SEQUENCE [LARGE SCALE GENOMIC DNA]</scope>
    <source>
        <strain evidence="3 4">LCB8</strain>
    </source>
</reference>
<dbReference type="EMBL" id="VEWL01000001">
    <property type="protein sequence ID" value="TNV18377.1"/>
    <property type="molecule type" value="Genomic_DNA"/>
</dbReference>
<proteinExistence type="predicted"/>
<accession>A0ABY2YAQ6</accession>